<proteinExistence type="predicted"/>
<dbReference type="NCBIfam" id="TIGR02862">
    <property type="entry name" value="spore_BofA"/>
    <property type="match status" value="1"/>
</dbReference>
<dbReference type="AlphaFoldDB" id="A0A511W0U5"/>
<gene>
    <name evidence="2" type="primary">bofA</name>
    <name evidence="2" type="ORF">AHA02nite_04810</name>
</gene>
<accession>A0A511W0U5</accession>
<keyword evidence="1" id="KW-1133">Transmembrane helix</keyword>
<organism evidence="2 3">
    <name type="scientific">Alkalibacillus haloalkaliphilus</name>
    <dbReference type="NCBI Taxonomy" id="94136"/>
    <lineage>
        <taxon>Bacteria</taxon>
        <taxon>Bacillati</taxon>
        <taxon>Bacillota</taxon>
        <taxon>Bacilli</taxon>
        <taxon>Bacillales</taxon>
        <taxon>Bacillaceae</taxon>
        <taxon>Alkalibacillus</taxon>
    </lineage>
</organism>
<sequence length="87" mass="9340">MDPIVVTLAFLAVVILLLFFGPPLKFMQWASKGVLKVIVGALFIFFANVFGSMFGLHIPINLFTSAIAGFLGIFGVGALVAIHVFIL</sequence>
<feature type="transmembrane region" description="Helical" evidence="1">
    <location>
        <begin position="34"/>
        <end position="56"/>
    </location>
</feature>
<protein>
    <submittedName>
        <fullName evidence="2">Sigma-K factor-processing regulatory protein BofA</fullName>
    </submittedName>
</protein>
<keyword evidence="3" id="KW-1185">Reference proteome</keyword>
<reference evidence="2 3" key="1">
    <citation type="submission" date="2019-07" db="EMBL/GenBank/DDBJ databases">
        <title>Whole genome shotgun sequence of Alkalibacillus haloalkaliphilus NBRC 103110.</title>
        <authorList>
            <person name="Hosoyama A."/>
            <person name="Uohara A."/>
            <person name="Ohji S."/>
            <person name="Ichikawa N."/>
        </authorList>
    </citation>
    <scope>NUCLEOTIDE SEQUENCE [LARGE SCALE GENOMIC DNA]</scope>
    <source>
        <strain evidence="2 3">NBRC 103110</strain>
    </source>
</reference>
<evidence type="ECO:0000256" key="1">
    <source>
        <dbReference type="SAM" id="Phobius"/>
    </source>
</evidence>
<dbReference type="InterPro" id="IPR010001">
    <property type="entry name" value="BofA"/>
</dbReference>
<dbReference type="OrthoDB" id="2692225at2"/>
<evidence type="ECO:0000313" key="3">
    <source>
        <dbReference type="Proteomes" id="UP000321440"/>
    </source>
</evidence>
<feature type="transmembrane region" description="Helical" evidence="1">
    <location>
        <begin position="6"/>
        <end position="22"/>
    </location>
</feature>
<dbReference type="EMBL" id="BJYA01000001">
    <property type="protein sequence ID" value="GEN44705.1"/>
    <property type="molecule type" value="Genomic_DNA"/>
</dbReference>
<dbReference type="RefSeq" id="WP_146813985.1">
    <property type="nucleotide sequence ID" value="NZ_BJYA01000001.1"/>
</dbReference>
<keyword evidence="1" id="KW-0472">Membrane</keyword>
<feature type="transmembrane region" description="Helical" evidence="1">
    <location>
        <begin position="62"/>
        <end position="86"/>
    </location>
</feature>
<dbReference type="Proteomes" id="UP000321440">
    <property type="component" value="Unassembled WGS sequence"/>
</dbReference>
<evidence type="ECO:0000313" key="2">
    <source>
        <dbReference type="EMBL" id="GEN44705.1"/>
    </source>
</evidence>
<comment type="caution">
    <text evidence="2">The sequence shown here is derived from an EMBL/GenBank/DDBJ whole genome shotgun (WGS) entry which is preliminary data.</text>
</comment>
<name>A0A511W0U5_9BACI</name>
<dbReference type="Pfam" id="PF07441">
    <property type="entry name" value="BofA"/>
    <property type="match status" value="1"/>
</dbReference>
<keyword evidence="1" id="KW-0812">Transmembrane</keyword>